<dbReference type="InterPro" id="IPR026046">
    <property type="entry name" value="UBIAD1"/>
</dbReference>
<dbReference type="InterPro" id="IPR000537">
    <property type="entry name" value="UbiA_prenyltransferase"/>
</dbReference>
<reference evidence="8" key="1">
    <citation type="journal article" date="2019" name="Nat. Commun.">
        <title>Expansion of phycobilisome linker gene families in mesophilic red algae.</title>
        <authorList>
            <person name="Lee J."/>
            <person name="Kim D."/>
            <person name="Bhattacharya D."/>
            <person name="Yoon H.S."/>
        </authorList>
    </citation>
    <scope>NUCLEOTIDE SEQUENCE [LARGE SCALE GENOMIC DNA]</scope>
    <source>
        <strain evidence="8">CCMP 1328</strain>
    </source>
</reference>
<protein>
    <submittedName>
        <fullName evidence="7">2-carboxy-1,4-naphthoquinone phytyltransferase</fullName>
    </submittedName>
</protein>
<dbReference type="GO" id="GO:0009234">
    <property type="term" value="P:menaquinone biosynthetic process"/>
    <property type="evidence" value="ECO:0007669"/>
    <property type="project" value="TreeGrafter"/>
</dbReference>
<feature type="transmembrane region" description="Helical" evidence="6">
    <location>
        <begin position="201"/>
        <end position="225"/>
    </location>
</feature>
<dbReference type="EMBL" id="VRMN01000001">
    <property type="protein sequence ID" value="KAA8498896.1"/>
    <property type="molecule type" value="Genomic_DNA"/>
</dbReference>
<evidence type="ECO:0000256" key="1">
    <source>
        <dbReference type="ARBA" id="ARBA00004141"/>
    </source>
</evidence>
<gene>
    <name evidence="7" type="ORF">FVE85_6481</name>
</gene>
<dbReference type="GO" id="GO:0004659">
    <property type="term" value="F:prenyltransferase activity"/>
    <property type="evidence" value="ECO:0007669"/>
    <property type="project" value="InterPro"/>
</dbReference>
<evidence type="ECO:0000313" key="7">
    <source>
        <dbReference type="EMBL" id="KAA8498896.1"/>
    </source>
</evidence>
<dbReference type="NCBIfam" id="TIGR02235">
    <property type="entry name" value="menA_cyano-plnt"/>
    <property type="match status" value="1"/>
</dbReference>
<keyword evidence="3 6" id="KW-0812">Transmembrane</keyword>
<dbReference type="InterPro" id="IPR011937">
    <property type="entry name" value="DHNA_phytyltransferase_MenA"/>
</dbReference>
<accession>A0A5J4Z5A9</accession>
<organism evidence="7 8">
    <name type="scientific">Porphyridium purpureum</name>
    <name type="common">Red alga</name>
    <name type="synonym">Porphyridium cruentum</name>
    <dbReference type="NCBI Taxonomy" id="35688"/>
    <lineage>
        <taxon>Eukaryota</taxon>
        <taxon>Rhodophyta</taxon>
        <taxon>Bangiophyceae</taxon>
        <taxon>Porphyridiales</taxon>
        <taxon>Porphyridiaceae</taxon>
        <taxon>Porphyridium</taxon>
    </lineage>
</organism>
<feature type="transmembrane region" description="Helical" evidence="6">
    <location>
        <begin position="357"/>
        <end position="378"/>
    </location>
</feature>
<dbReference type="PANTHER" id="PTHR13929:SF0">
    <property type="entry name" value="UBIA PRENYLTRANSFERASE DOMAIN-CONTAINING PROTEIN 1"/>
    <property type="match status" value="1"/>
</dbReference>
<comment type="caution">
    <text evidence="7">The sequence shown here is derived from an EMBL/GenBank/DDBJ whole genome shotgun (WGS) entry which is preliminary data.</text>
</comment>
<feature type="transmembrane region" description="Helical" evidence="6">
    <location>
        <begin position="253"/>
        <end position="272"/>
    </location>
</feature>
<dbReference type="PANTHER" id="PTHR13929">
    <property type="entry name" value="1,4-DIHYDROXY-2-NAPHTHOATE OCTAPRENYLTRANSFERASE"/>
    <property type="match status" value="1"/>
</dbReference>
<feature type="transmembrane region" description="Helical" evidence="6">
    <location>
        <begin position="98"/>
        <end position="116"/>
    </location>
</feature>
<keyword evidence="8" id="KW-1185">Reference proteome</keyword>
<feature type="transmembrane region" description="Helical" evidence="6">
    <location>
        <begin position="178"/>
        <end position="194"/>
    </location>
</feature>
<dbReference type="OMA" id="RGFFMCK"/>
<feature type="transmembrane region" description="Helical" evidence="6">
    <location>
        <begin position="71"/>
        <end position="92"/>
    </location>
</feature>
<evidence type="ECO:0000256" key="2">
    <source>
        <dbReference type="ARBA" id="ARBA00022679"/>
    </source>
</evidence>
<evidence type="ECO:0000256" key="5">
    <source>
        <dbReference type="ARBA" id="ARBA00023136"/>
    </source>
</evidence>
<dbReference type="Proteomes" id="UP000324585">
    <property type="component" value="Unassembled WGS sequence"/>
</dbReference>
<proteinExistence type="predicted"/>
<dbReference type="GO" id="GO:0016020">
    <property type="term" value="C:membrane"/>
    <property type="evidence" value="ECO:0007669"/>
    <property type="project" value="UniProtKB-SubCell"/>
</dbReference>
<keyword evidence="4 6" id="KW-1133">Transmembrane helix</keyword>
<dbReference type="AlphaFoldDB" id="A0A5J4Z5A9"/>
<keyword evidence="2 7" id="KW-0808">Transferase</keyword>
<dbReference type="Pfam" id="PF01040">
    <property type="entry name" value="UbiA"/>
    <property type="match status" value="1"/>
</dbReference>
<evidence type="ECO:0000256" key="6">
    <source>
        <dbReference type="SAM" id="Phobius"/>
    </source>
</evidence>
<evidence type="ECO:0000256" key="4">
    <source>
        <dbReference type="ARBA" id="ARBA00022989"/>
    </source>
</evidence>
<name>A0A5J4Z5A9_PORPP</name>
<feature type="transmembrane region" description="Helical" evidence="6">
    <location>
        <begin position="321"/>
        <end position="345"/>
    </location>
</feature>
<dbReference type="GO" id="GO:0042372">
    <property type="term" value="P:phylloquinone biosynthetic process"/>
    <property type="evidence" value="ECO:0007669"/>
    <property type="project" value="InterPro"/>
</dbReference>
<evidence type="ECO:0000313" key="8">
    <source>
        <dbReference type="Proteomes" id="UP000324585"/>
    </source>
</evidence>
<comment type="subcellular location">
    <subcellularLocation>
        <location evidence="1">Membrane</location>
        <topology evidence="1">Multi-pass membrane protein</topology>
    </subcellularLocation>
</comment>
<feature type="transmembrane region" description="Helical" evidence="6">
    <location>
        <begin position="151"/>
        <end position="172"/>
    </location>
</feature>
<sequence>MRYSDSSSPHMRRDLGRRAGETMRVTMDTLSKREPDIDVRKVGAPAVDTPTRRNESGTTDRKTLWKAAIKVPMYTVALSPMVVATACCYYDHGVVSWTTLAMLLGAGVAIIAWLNVSNDVFDFETGIDKNKRESVVNLLGGDRRARNTGMLIAQLFLLVGLLLLIGVCYVPQAKAFDWTPLVLILFAVGWGYSYQGPPFRLGYYGVGEPICFMTWFISTCAAYYAQAPSADARSIEQGLRYLWSQLGPRANSSLMLGALQVSTVTTIILFCSHFHQEKDDLAAGKRSPIVRLGLYKACMVLTVACAFLHVCALAGTLYRDYLVWPFVIVTIATLPATRDLILFAWTNYAEPEKIRPLKYYAVVLNFCYSMVLSAAMILTRKYLIQ</sequence>
<evidence type="ECO:0000256" key="3">
    <source>
        <dbReference type="ARBA" id="ARBA00022692"/>
    </source>
</evidence>
<keyword evidence="5 6" id="KW-0472">Membrane</keyword>
<feature type="transmembrane region" description="Helical" evidence="6">
    <location>
        <begin position="293"/>
        <end position="315"/>
    </location>
</feature>
<dbReference type="OrthoDB" id="5263at2759"/>
<dbReference type="CDD" id="cd13962">
    <property type="entry name" value="PT_UbiA_UBIAD1"/>
    <property type="match status" value="1"/>
</dbReference>